<gene>
    <name evidence="1" type="ORF">E4633_07485</name>
</gene>
<proteinExistence type="predicted"/>
<dbReference type="Proteomes" id="UP000306416">
    <property type="component" value="Unassembled WGS sequence"/>
</dbReference>
<dbReference type="InterPro" id="IPR038590">
    <property type="entry name" value="YaeQ_sf"/>
</dbReference>
<evidence type="ECO:0000313" key="2">
    <source>
        <dbReference type="Proteomes" id="UP000306416"/>
    </source>
</evidence>
<dbReference type="Pfam" id="PF07152">
    <property type="entry name" value="YaeQ"/>
    <property type="match status" value="1"/>
</dbReference>
<dbReference type="SMART" id="SM01322">
    <property type="entry name" value="YaeQ"/>
    <property type="match status" value="1"/>
</dbReference>
<sequence length="185" mass="20728">MALPSTIYRASVQLSDLDRQIYAELQTTIAQHPSETAERLLARLLAYALCYREDLSFTKGIGSGDEPDLWSKGPDGRVQLWVEVGQPDPERLAKSCRHVEHAFLLAFGANVTRWLAQHQQKLEQVKNLTVCMVDFKFLRELCDGLERVINWSVTITEGNIYLTVGGGSVEASVEHVCGPQRTELV</sequence>
<dbReference type="InterPro" id="IPR011335">
    <property type="entry name" value="Restrct_endonuc-II-like"/>
</dbReference>
<keyword evidence="2" id="KW-1185">Reference proteome</keyword>
<dbReference type="PIRSF" id="PIRSF011484">
    <property type="entry name" value="YaeQ"/>
    <property type="match status" value="1"/>
</dbReference>
<organism evidence="1 2">
    <name type="scientific">Geomonas terrae</name>
    <dbReference type="NCBI Taxonomy" id="2562681"/>
    <lineage>
        <taxon>Bacteria</taxon>
        <taxon>Pseudomonadati</taxon>
        <taxon>Thermodesulfobacteriota</taxon>
        <taxon>Desulfuromonadia</taxon>
        <taxon>Geobacterales</taxon>
        <taxon>Geobacteraceae</taxon>
        <taxon>Geomonas</taxon>
    </lineage>
</organism>
<dbReference type="EMBL" id="SRSC01000002">
    <property type="protein sequence ID" value="TGU72149.1"/>
    <property type="molecule type" value="Genomic_DNA"/>
</dbReference>
<comment type="caution">
    <text evidence="1">The sequence shown here is derived from an EMBL/GenBank/DDBJ whole genome shotgun (WGS) entry which is preliminary data.</text>
</comment>
<protein>
    <submittedName>
        <fullName evidence="1">YaeQ family protein</fullName>
    </submittedName>
</protein>
<accession>A0A4S1CFA0</accession>
<dbReference type="AlphaFoldDB" id="A0A4S1CFA0"/>
<dbReference type="PANTHER" id="PTHR38784:SF1">
    <property type="entry name" value="SUCROSE PHOSPHORYLASE"/>
    <property type="match status" value="1"/>
</dbReference>
<dbReference type="SUPFAM" id="SSF52980">
    <property type="entry name" value="Restriction endonuclease-like"/>
    <property type="match status" value="1"/>
</dbReference>
<name>A0A4S1CFA0_9BACT</name>
<evidence type="ECO:0000313" key="1">
    <source>
        <dbReference type="EMBL" id="TGU72149.1"/>
    </source>
</evidence>
<dbReference type="RefSeq" id="WP_135869638.1">
    <property type="nucleotide sequence ID" value="NZ_SRSC01000002.1"/>
</dbReference>
<dbReference type="Gene3D" id="3.10.640.10">
    <property type="entry name" value="Restriction endonuclease-like alpha-beta roll domain"/>
    <property type="match status" value="1"/>
</dbReference>
<dbReference type="PANTHER" id="PTHR38784">
    <property type="entry name" value="SUCROSE PHOSPHORYLASE"/>
    <property type="match status" value="1"/>
</dbReference>
<dbReference type="InterPro" id="IPR009822">
    <property type="entry name" value="YaeQ"/>
</dbReference>
<reference evidence="1 2" key="1">
    <citation type="submission" date="2019-04" db="EMBL/GenBank/DDBJ databases">
        <title>Geobacter oryzae sp. nov., ferric-reducing bacteria isolated from paddy soil.</title>
        <authorList>
            <person name="Xu Z."/>
            <person name="Masuda Y."/>
            <person name="Itoh H."/>
            <person name="Senoo K."/>
        </authorList>
    </citation>
    <scope>NUCLEOTIDE SEQUENCE [LARGE SCALE GENOMIC DNA]</scope>
    <source>
        <strain evidence="1 2">Red111</strain>
    </source>
</reference>